<dbReference type="Proteomes" id="UP000324965">
    <property type="component" value="Unassembled WGS sequence"/>
</dbReference>
<comment type="caution">
    <text evidence="2">The sequence shown here is derived from an EMBL/GenBank/DDBJ whole genome shotgun (WGS) entry which is preliminary data.</text>
</comment>
<organism evidence="2 3">
    <name type="scientific">Streptomyces apricus</name>
    <dbReference type="NCBI Taxonomy" id="1828112"/>
    <lineage>
        <taxon>Bacteria</taxon>
        <taxon>Bacillati</taxon>
        <taxon>Actinomycetota</taxon>
        <taxon>Actinomycetes</taxon>
        <taxon>Kitasatosporales</taxon>
        <taxon>Streptomycetaceae</taxon>
        <taxon>Streptomyces</taxon>
    </lineage>
</organism>
<name>A0A5B0AZX8_9ACTN</name>
<protein>
    <submittedName>
        <fullName evidence="2">Uncharacterized protein</fullName>
    </submittedName>
</protein>
<feature type="region of interest" description="Disordered" evidence="1">
    <location>
        <begin position="1"/>
        <end position="21"/>
    </location>
</feature>
<dbReference type="EMBL" id="VDFC01000040">
    <property type="protein sequence ID" value="KAA0935590.1"/>
    <property type="molecule type" value="Genomic_DNA"/>
</dbReference>
<evidence type="ECO:0000313" key="2">
    <source>
        <dbReference type="EMBL" id="KAA0935590.1"/>
    </source>
</evidence>
<gene>
    <name evidence="2" type="ORF">FGF04_16160</name>
</gene>
<reference evidence="2 3" key="1">
    <citation type="submission" date="2019-05" db="EMBL/GenBank/DDBJ databases">
        <authorList>
            <person name="Hariharan J."/>
            <person name="Choudoir M.J."/>
            <person name="Diebold P."/>
            <person name="Panke-Buisse K."/>
            <person name="Buckley D.H."/>
        </authorList>
    </citation>
    <scope>NUCLEOTIDE SEQUENCE [LARGE SCALE GENOMIC DNA]</scope>
    <source>
        <strain evidence="2 3">SUN51</strain>
    </source>
</reference>
<dbReference type="AlphaFoldDB" id="A0A5B0AZX8"/>
<evidence type="ECO:0000313" key="3">
    <source>
        <dbReference type="Proteomes" id="UP000324965"/>
    </source>
</evidence>
<evidence type="ECO:0000256" key="1">
    <source>
        <dbReference type="SAM" id="MobiDB-lite"/>
    </source>
</evidence>
<proteinExistence type="predicted"/>
<keyword evidence="3" id="KW-1185">Reference proteome</keyword>
<sequence length="72" mass="8225">MRTTWNRLSPEPPPSRAVPLFQEPTPVSRSLYGTKGTPDIVTAEFLMKLDEGMLDYFREMASEMTGRFGERT</sequence>
<dbReference type="RefSeq" id="WP_149511981.1">
    <property type="nucleotide sequence ID" value="NZ_VDFC01000040.1"/>
</dbReference>
<accession>A0A5B0AZX8</accession>